<reference evidence="9 10" key="1">
    <citation type="journal article" date="2014" name="Nat. Commun.">
        <title>Physiological and genomic features of highly alkaliphilic hydrogen-utilizing Betaproteobacteria from a continental serpentinizing site.</title>
        <authorList>
            <person name="Suzuki S."/>
            <person name="Kuenen J.G."/>
            <person name="Schipper K."/>
            <person name="van der Velde S."/>
            <person name="Ishii S."/>
            <person name="Wu A."/>
            <person name="Sorokin D.Y."/>
            <person name="Tenney A."/>
            <person name="Meng X.Y."/>
            <person name="Morrill P.L."/>
            <person name="Kamagata Y."/>
            <person name="Muyzer G."/>
            <person name="Nealson K.H."/>
        </authorList>
    </citation>
    <scope>NUCLEOTIDE SEQUENCE [LARGE SCALE GENOMIC DNA]</scope>
    <source>
        <strain evidence="9 10">B1</strain>
    </source>
</reference>
<dbReference type="NCBIfam" id="NF007621">
    <property type="entry name" value="PRK10276.1"/>
    <property type="match status" value="1"/>
</dbReference>
<evidence type="ECO:0000313" key="9">
    <source>
        <dbReference type="EMBL" id="BAO84237.1"/>
    </source>
</evidence>
<dbReference type="GO" id="GO:0016787">
    <property type="term" value="F:hydrolase activity"/>
    <property type="evidence" value="ECO:0007669"/>
    <property type="project" value="UniProtKB-KW"/>
</dbReference>
<comment type="similarity">
    <text evidence="1 7">Belongs to the peptidase S24 family.</text>
</comment>
<organism evidence="9 10">
    <name type="scientific">Serpentinimonas maccroryi</name>
    <dbReference type="NCBI Taxonomy" id="1458426"/>
    <lineage>
        <taxon>Bacteria</taxon>
        <taxon>Pseudomonadati</taxon>
        <taxon>Pseudomonadota</taxon>
        <taxon>Betaproteobacteria</taxon>
        <taxon>Burkholderiales</taxon>
        <taxon>Comamonadaceae</taxon>
        <taxon>Serpentinimonas</taxon>
    </lineage>
</organism>
<dbReference type="GO" id="GO:0006355">
    <property type="term" value="P:regulation of DNA-templated transcription"/>
    <property type="evidence" value="ECO:0007669"/>
    <property type="project" value="InterPro"/>
</dbReference>
<protein>
    <submittedName>
        <fullName evidence="9">SOS-response transcriptional repressors</fullName>
    </submittedName>
</protein>
<accession>A0A060NR38</accession>
<dbReference type="InterPro" id="IPR006197">
    <property type="entry name" value="Peptidase_S24_LexA"/>
</dbReference>
<dbReference type="Gene3D" id="2.10.109.10">
    <property type="entry name" value="Umud Fragment, subunit A"/>
    <property type="match status" value="1"/>
</dbReference>
<dbReference type="CDD" id="cd06529">
    <property type="entry name" value="S24_LexA-like"/>
    <property type="match status" value="1"/>
</dbReference>
<evidence type="ECO:0000256" key="2">
    <source>
        <dbReference type="ARBA" id="ARBA00022763"/>
    </source>
</evidence>
<dbReference type="PANTHER" id="PTHR33516:SF2">
    <property type="entry name" value="LEXA REPRESSOR-RELATED"/>
    <property type="match status" value="1"/>
</dbReference>
<name>A0A060NR38_9BURK</name>
<evidence type="ECO:0000313" key="10">
    <source>
        <dbReference type="Proteomes" id="UP000066014"/>
    </source>
</evidence>
<gene>
    <name evidence="9" type="ORF">SMCB_2009</name>
</gene>
<keyword evidence="3 7" id="KW-0378">Hydrolase</keyword>
<dbReference type="KEGG" id="cbab:SMCB_2009"/>
<evidence type="ECO:0000256" key="5">
    <source>
        <dbReference type="ARBA" id="ARBA00023204"/>
    </source>
</evidence>
<keyword evidence="10" id="KW-1185">Reference proteome</keyword>
<dbReference type="PANTHER" id="PTHR33516">
    <property type="entry name" value="LEXA REPRESSOR"/>
    <property type="match status" value="1"/>
</dbReference>
<dbReference type="InterPro" id="IPR015927">
    <property type="entry name" value="Peptidase_S24_S26A/B/C"/>
</dbReference>
<dbReference type="GO" id="GO:0003677">
    <property type="term" value="F:DNA binding"/>
    <property type="evidence" value="ECO:0007669"/>
    <property type="project" value="InterPro"/>
</dbReference>
<dbReference type="InterPro" id="IPR039418">
    <property type="entry name" value="LexA-like"/>
</dbReference>
<dbReference type="GO" id="GO:0009432">
    <property type="term" value="P:SOS response"/>
    <property type="evidence" value="ECO:0007669"/>
    <property type="project" value="UniProtKB-KW"/>
</dbReference>
<keyword evidence="5" id="KW-0234">DNA repair</keyword>
<keyword evidence="4 7" id="KW-0068">Autocatalytic cleavage</keyword>
<proteinExistence type="inferred from homology"/>
<feature type="domain" description="Peptidase S24/S26A/S26B/S26C" evidence="8">
    <location>
        <begin position="31"/>
        <end position="147"/>
    </location>
</feature>
<dbReference type="STRING" id="1458426.SMCB_2009"/>
<dbReference type="EMBL" id="AP014569">
    <property type="protein sequence ID" value="BAO84237.1"/>
    <property type="molecule type" value="Genomic_DNA"/>
</dbReference>
<dbReference type="InterPro" id="IPR050077">
    <property type="entry name" value="LexA_repressor"/>
</dbReference>
<sequence length="156" mass="16928">MAAGAALQWLEPASLQQLRALFGPGAALCMPLLDSRTPAGFPSPAADFQHERVDLLEHLALDRPYTFMARVRGVSMSGRGIDDGDLIVVNRQLTPSHGHIVVALVDNELTVKTLQRQSGSTRLVAAHPDYPDIVLSEGQTLEVWGVVTATIKKMDY</sequence>
<dbReference type="PRINTS" id="PR00726">
    <property type="entry name" value="LEXASERPTASE"/>
</dbReference>
<dbReference type="SUPFAM" id="SSF51306">
    <property type="entry name" value="LexA/Signal peptidase"/>
    <property type="match status" value="1"/>
</dbReference>
<dbReference type="GO" id="GO:0006281">
    <property type="term" value="P:DNA repair"/>
    <property type="evidence" value="ECO:0007669"/>
    <property type="project" value="UniProtKB-KW"/>
</dbReference>
<dbReference type="HOGENOM" id="CLU_066192_0_4_4"/>
<keyword evidence="6" id="KW-0742">SOS response</keyword>
<dbReference type="InterPro" id="IPR036286">
    <property type="entry name" value="LexA/Signal_pep-like_sf"/>
</dbReference>
<keyword evidence="2" id="KW-0227">DNA damage</keyword>
<evidence type="ECO:0000256" key="1">
    <source>
        <dbReference type="ARBA" id="ARBA00007484"/>
    </source>
</evidence>
<evidence type="ECO:0000256" key="4">
    <source>
        <dbReference type="ARBA" id="ARBA00022813"/>
    </source>
</evidence>
<dbReference type="Pfam" id="PF00717">
    <property type="entry name" value="Peptidase_S24"/>
    <property type="match status" value="1"/>
</dbReference>
<dbReference type="AlphaFoldDB" id="A0A060NR38"/>
<evidence type="ECO:0000259" key="8">
    <source>
        <dbReference type="Pfam" id="PF00717"/>
    </source>
</evidence>
<dbReference type="Proteomes" id="UP000066014">
    <property type="component" value="Chromosome"/>
</dbReference>
<evidence type="ECO:0000256" key="3">
    <source>
        <dbReference type="ARBA" id="ARBA00022801"/>
    </source>
</evidence>
<evidence type="ECO:0000256" key="6">
    <source>
        <dbReference type="ARBA" id="ARBA00023236"/>
    </source>
</evidence>
<evidence type="ECO:0000256" key="7">
    <source>
        <dbReference type="RuleBase" id="RU003991"/>
    </source>
</evidence>